<comment type="caution">
    <text evidence="6">The sequence shown here is derived from an EMBL/GenBank/DDBJ whole genome shotgun (WGS) entry which is preliminary data.</text>
</comment>
<dbReference type="InterPro" id="IPR050884">
    <property type="entry name" value="CNP_phosphodiesterase-III"/>
</dbReference>
<dbReference type="InterPro" id="IPR004843">
    <property type="entry name" value="Calcineurin-like_PHP"/>
</dbReference>
<accession>A0A4R5TV12</accession>
<dbReference type="PANTHER" id="PTHR42988:SF2">
    <property type="entry name" value="CYCLIC NUCLEOTIDE PHOSPHODIESTERASE CBUA0032-RELATED"/>
    <property type="match status" value="1"/>
</dbReference>
<evidence type="ECO:0000256" key="2">
    <source>
        <dbReference type="ARBA" id="ARBA00022801"/>
    </source>
</evidence>
<dbReference type="AlphaFoldDB" id="A0A4R5TV12"/>
<dbReference type="InterPro" id="IPR029052">
    <property type="entry name" value="Metallo-depent_PP-like"/>
</dbReference>
<dbReference type="GO" id="GO:0004112">
    <property type="term" value="F:cyclic-nucleotide phosphodiesterase activity"/>
    <property type="evidence" value="ECO:0007669"/>
    <property type="project" value="InterPro"/>
</dbReference>
<keyword evidence="1" id="KW-0479">Metal-binding</keyword>
<evidence type="ECO:0000256" key="4">
    <source>
        <dbReference type="ARBA" id="ARBA00025742"/>
    </source>
</evidence>
<keyword evidence="7" id="KW-1185">Reference proteome</keyword>
<dbReference type="InterPro" id="IPR026575">
    <property type="entry name" value="GpdQ/CpdA-like"/>
</dbReference>
<reference evidence="6 7" key="1">
    <citation type="submission" date="2019-03" db="EMBL/GenBank/DDBJ databases">
        <title>Arthrobacter sp. nov., an bacterium isolated from biocrust in Mu Us Desert.</title>
        <authorList>
            <person name="Lixiong L."/>
        </authorList>
    </citation>
    <scope>NUCLEOTIDE SEQUENCE [LARGE SCALE GENOMIC DNA]</scope>
    <source>
        <strain evidence="6 7">SLN-3</strain>
    </source>
</reference>
<evidence type="ECO:0000256" key="3">
    <source>
        <dbReference type="ARBA" id="ARBA00023004"/>
    </source>
</evidence>
<evidence type="ECO:0000256" key="1">
    <source>
        <dbReference type="ARBA" id="ARBA00022723"/>
    </source>
</evidence>
<dbReference type="GO" id="GO:0046872">
    <property type="term" value="F:metal ion binding"/>
    <property type="evidence" value="ECO:0007669"/>
    <property type="project" value="UniProtKB-KW"/>
</dbReference>
<dbReference type="OrthoDB" id="5241795at2"/>
<dbReference type="CDD" id="cd07402">
    <property type="entry name" value="MPP_GpdQ"/>
    <property type="match status" value="1"/>
</dbReference>
<protein>
    <submittedName>
        <fullName evidence="6">Phosphodiesterase</fullName>
    </submittedName>
</protein>
<dbReference type="EMBL" id="SMTK01000004">
    <property type="protein sequence ID" value="TDK24924.1"/>
    <property type="molecule type" value="Genomic_DNA"/>
</dbReference>
<proteinExistence type="inferred from homology"/>
<dbReference type="Gene3D" id="3.60.21.10">
    <property type="match status" value="1"/>
</dbReference>
<dbReference type="Proteomes" id="UP000295411">
    <property type="component" value="Unassembled WGS sequence"/>
</dbReference>
<gene>
    <name evidence="6" type="ORF">E2F48_13615</name>
</gene>
<dbReference type="SUPFAM" id="SSF56300">
    <property type="entry name" value="Metallo-dependent phosphatases"/>
    <property type="match status" value="1"/>
</dbReference>
<sequence>MVADGLLYGGVDSGARLAALLEQMEASGVEPEALIFTGDLADKGHPEAYARLRGIVEPIAERLGAQPIWLMGNHDDRAGMRAGLLGEPPEEAPLYGSYRLGGLRVLTLDTSVPGYHHGAICAEQFEWLAEQLAHPAPEGTVLAMHHPPVPMIQDLAVLTELRRQDLLETALRDSDVRLILGGHLHYSSAGTFAGIPVSVASATCYTQDLTVEVGGSRGRDGAQALNLVHVYPGTIINSVVPIGSFPTVGQYVSPEEAQRRLGIAGVGGTIRKR</sequence>
<evidence type="ECO:0000259" key="5">
    <source>
        <dbReference type="Pfam" id="PF00149"/>
    </source>
</evidence>
<keyword evidence="2" id="KW-0378">Hydrolase</keyword>
<comment type="similarity">
    <text evidence="4">Belongs to the cyclic nucleotide phosphodiesterase class-III family.</text>
</comment>
<name>A0A4R5TV12_9MICC</name>
<feature type="domain" description="Calcineurin-like phosphoesterase" evidence="5">
    <location>
        <begin position="15"/>
        <end position="186"/>
    </location>
</feature>
<dbReference type="PANTHER" id="PTHR42988">
    <property type="entry name" value="PHOSPHOHYDROLASE"/>
    <property type="match status" value="1"/>
</dbReference>
<evidence type="ECO:0000313" key="6">
    <source>
        <dbReference type="EMBL" id="TDK24924.1"/>
    </source>
</evidence>
<evidence type="ECO:0000313" key="7">
    <source>
        <dbReference type="Proteomes" id="UP000295411"/>
    </source>
</evidence>
<organism evidence="6 7">
    <name type="scientific">Arthrobacter crusticola</name>
    <dbReference type="NCBI Taxonomy" id="2547960"/>
    <lineage>
        <taxon>Bacteria</taxon>
        <taxon>Bacillati</taxon>
        <taxon>Actinomycetota</taxon>
        <taxon>Actinomycetes</taxon>
        <taxon>Micrococcales</taxon>
        <taxon>Micrococcaceae</taxon>
        <taxon>Arthrobacter</taxon>
    </lineage>
</organism>
<dbReference type="Pfam" id="PF00149">
    <property type="entry name" value="Metallophos"/>
    <property type="match status" value="1"/>
</dbReference>
<keyword evidence="3" id="KW-0408">Iron</keyword>